<proteinExistence type="predicted"/>
<dbReference type="InterPro" id="IPR001296">
    <property type="entry name" value="Glyco_trans_1"/>
</dbReference>
<evidence type="ECO:0000259" key="1">
    <source>
        <dbReference type="Pfam" id="PF00534"/>
    </source>
</evidence>
<dbReference type="GO" id="GO:0016020">
    <property type="term" value="C:membrane"/>
    <property type="evidence" value="ECO:0007669"/>
    <property type="project" value="TreeGrafter"/>
</dbReference>
<evidence type="ECO:0000313" key="2">
    <source>
        <dbReference type="EMBL" id="KKQ50754.1"/>
    </source>
</evidence>
<protein>
    <recommendedName>
        <fullName evidence="1">Glycosyl transferase family 1 domain-containing protein</fullName>
    </recommendedName>
</protein>
<comment type="caution">
    <text evidence="2">The sequence shown here is derived from an EMBL/GenBank/DDBJ whole genome shotgun (WGS) entry which is preliminary data.</text>
</comment>
<dbReference type="GO" id="GO:0004377">
    <property type="term" value="F:GDP-Man:Man(3)GlcNAc(2)-PP-Dol alpha-1,2-mannosyltransferase activity"/>
    <property type="evidence" value="ECO:0007669"/>
    <property type="project" value="InterPro"/>
</dbReference>
<dbReference type="Proteomes" id="UP000034231">
    <property type="component" value="Unassembled WGS sequence"/>
</dbReference>
<dbReference type="Pfam" id="PF00534">
    <property type="entry name" value="Glycos_transf_1"/>
    <property type="match status" value="1"/>
</dbReference>
<evidence type="ECO:0000313" key="3">
    <source>
        <dbReference type="Proteomes" id="UP000034231"/>
    </source>
</evidence>
<dbReference type="AlphaFoldDB" id="A0A0G0KNK3"/>
<sequence>MSLKAAIYDPYLDTLGGGERYCLTVGEILLNHNYQVDLFWSGNQEIVSLAEKRFNLKLEGIKCVPDIFGLTHQKIDLIEENITDSLQSRSKKHINLFQRIKNYIHKFKVLSEYDLVFYLSDGSIPFLFSKKNFLHIQVPFILKQNIGEKIINLIKVKFVRQVICNSQFTSRFLTDFPKGKINVLYPPVDVEKFSSSEKKENYILSVGRFDNILNAKKQDVLIEAFKKLCQNNSTFDWKLILMGGSRDLPQDNHYLQHLQHLAKGFPIEFIVNPDFDKLKHIYSQSKIYWHAAGFGVDEFIHPEQTEHFGMTVVEAMDSGLVPMVVAKGGLSEIVTESENGFLWQTIDELVAKTQLLLGTPNDLKKIALQAQESSQVFSKQVFETKLLDLINK</sequence>
<dbReference type="SUPFAM" id="SSF53756">
    <property type="entry name" value="UDP-Glycosyltransferase/glycogen phosphorylase"/>
    <property type="match status" value="1"/>
</dbReference>
<reference evidence="2 3" key="1">
    <citation type="journal article" date="2015" name="Nature">
        <title>rRNA introns, odd ribosomes, and small enigmatic genomes across a large radiation of phyla.</title>
        <authorList>
            <person name="Brown C.T."/>
            <person name="Hug L.A."/>
            <person name="Thomas B.C."/>
            <person name="Sharon I."/>
            <person name="Castelle C.J."/>
            <person name="Singh A."/>
            <person name="Wilkins M.J."/>
            <person name="Williams K.H."/>
            <person name="Banfield J.F."/>
        </authorList>
    </citation>
    <scope>NUCLEOTIDE SEQUENCE [LARGE SCALE GENOMIC DNA]</scope>
</reference>
<name>A0A0G0KNK3_9BACT</name>
<gene>
    <name evidence="2" type="ORF">US68_C0002G0031</name>
</gene>
<dbReference type="Gene3D" id="3.40.50.2000">
    <property type="entry name" value="Glycogen Phosphorylase B"/>
    <property type="match status" value="2"/>
</dbReference>
<dbReference type="PANTHER" id="PTHR45919:SF1">
    <property type="entry name" value="GDP-MAN:MAN(3)GLCNAC(2)-PP-DOL ALPHA-1,2-MANNOSYLTRANSFERASE"/>
    <property type="match status" value="1"/>
</dbReference>
<dbReference type="PANTHER" id="PTHR45919">
    <property type="entry name" value="GDP-MAN:MAN(3)GLCNAC(2)-PP-DOL ALPHA-1,2-MANNOSYLTRANSFERASE"/>
    <property type="match status" value="1"/>
</dbReference>
<accession>A0A0G0KNK3</accession>
<dbReference type="InterPro" id="IPR038013">
    <property type="entry name" value="ALG11"/>
</dbReference>
<dbReference type="EMBL" id="LBTX01000002">
    <property type="protein sequence ID" value="KKQ50754.1"/>
    <property type="molecule type" value="Genomic_DNA"/>
</dbReference>
<dbReference type="GO" id="GO:0006487">
    <property type="term" value="P:protein N-linked glycosylation"/>
    <property type="evidence" value="ECO:0007669"/>
    <property type="project" value="TreeGrafter"/>
</dbReference>
<feature type="domain" description="Glycosyl transferase family 1" evidence="1">
    <location>
        <begin position="194"/>
        <end position="370"/>
    </location>
</feature>
<organism evidence="2 3">
    <name type="scientific">Candidatus Shapirobacteria bacterium GW2011_GWE1_38_10</name>
    <dbReference type="NCBI Taxonomy" id="1618488"/>
    <lineage>
        <taxon>Bacteria</taxon>
        <taxon>Candidatus Shapironibacteriota</taxon>
    </lineage>
</organism>